<reference evidence="2 3" key="1">
    <citation type="submission" date="2019-08" db="EMBL/GenBank/DDBJ databases">
        <title>Gluconobacter frateurii HD924 genome.</title>
        <authorList>
            <person name="Liu Y."/>
            <person name="Zhang P."/>
        </authorList>
    </citation>
    <scope>NUCLEOTIDE SEQUENCE [LARGE SCALE GENOMIC DNA]</scope>
    <source>
        <strain evidence="2 3">HD924</strain>
    </source>
</reference>
<dbReference type="AlphaFoldDB" id="A0AAP9EUD0"/>
<feature type="domain" description="GAF" evidence="1">
    <location>
        <begin position="59"/>
        <end position="152"/>
    </location>
</feature>
<dbReference type="Gene3D" id="3.30.450.40">
    <property type="match status" value="1"/>
</dbReference>
<evidence type="ECO:0000313" key="3">
    <source>
        <dbReference type="Proteomes" id="UP000323560"/>
    </source>
</evidence>
<dbReference type="SUPFAM" id="SSF55781">
    <property type="entry name" value="GAF domain-like"/>
    <property type="match status" value="1"/>
</dbReference>
<dbReference type="RefSeq" id="WP_035730130.1">
    <property type="nucleotide sequence ID" value="NZ_CP043043.1"/>
</dbReference>
<dbReference type="InterPro" id="IPR003018">
    <property type="entry name" value="GAF"/>
</dbReference>
<dbReference type="Pfam" id="PF01590">
    <property type="entry name" value="GAF"/>
    <property type="match status" value="1"/>
</dbReference>
<organism evidence="2 3">
    <name type="scientific">Gluconobacter thailandicus</name>
    <dbReference type="NCBI Taxonomy" id="257438"/>
    <lineage>
        <taxon>Bacteria</taxon>
        <taxon>Pseudomonadati</taxon>
        <taxon>Pseudomonadota</taxon>
        <taxon>Alphaproteobacteria</taxon>
        <taxon>Acetobacterales</taxon>
        <taxon>Acetobacteraceae</taxon>
        <taxon>Gluconobacter</taxon>
    </lineage>
</organism>
<proteinExistence type="predicted"/>
<protein>
    <submittedName>
        <fullName evidence="2">GAF domain-containing protein</fullName>
    </submittedName>
</protein>
<dbReference type="KEGG" id="gti:FXF46_12380"/>
<dbReference type="Proteomes" id="UP000323560">
    <property type="component" value="Chromosome"/>
</dbReference>
<dbReference type="EMBL" id="CP043043">
    <property type="protein sequence ID" value="QEH96967.1"/>
    <property type="molecule type" value="Genomic_DNA"/>
</dbReference>
<sequence>MYTSASELQVAHSLAASGQPETGFFEIAKAFSKRPGFRLFTILRYDPAAALIRRIWTSHETEYPVGGAKPVSDTPWTRQVLESGLPYVGRNSEDIRSVFFDHELIASLGCASVLNLPVRWDGKIIGSLNLLHEAHHYDDVDPAELAIFVQMAIAGLNAVNLSSYG</sequence>
<evidence type="ECO:0000313" key="2">
    <source>
        <dbReference type="EMBL" id="QEH96967.1"/>
    </source>
</evidence>
<accession>A0AAP9EUD0</accession>
<evidence type="ECO:0000259" key="1">
    <source>
        <dbReference type="Pfam" id="PF01590"/>
    </source>
</evidence>
<name>A0AAP9EUD0_GLUTH</name>
<dbReference type="InterPro" id="IPR029016">
    <property type="entry name" value="GAF-like_dom_sf"/>
</dbReference>
<gene>
    <name evidence="2" type="ORF">FXF46_12380</name>
</gene>